<evidence type="ECO:0000313" key="4">
    <source>
        <dbReference type="Proteomes" id="UP001623592"/>
    </source>
</evidence>
<protein>
    <submittedName>
        <fullName evidence="3">DUF4097 family beta strand repeat-containing protein</fullName>
    </submittedName>
</protein>
<sequence length="322" mass="35066">MNFNNKFNIKKVVLCLLGVMLVSYGIAALIFFSFGNFSFVKNSKPGKHGLFQLAGSTYDYHASKSMDLNGIDEISINFYSGDIKFNNDGTNSIKVKVDGDITESGAYRKPELKCYKEGKTLYVELNKNHMGFFLNYSSDITANISIPTSYKNSLKVVSSAGDVNISGYELKNLDCKLSAGKLQMENMSADTFIYKNSAGDLKADNLKTRSSNFRASAGKIEVTKFTGDIEGSNSAGNTDIQYDKFNNNIDFSASAGQIKLALPKDSQFKLDAEASAGSIKSDFSSININGEFGEKTAKGEVGKSNNVIQLKNSAGSIEINNY</sequence>
<dbReference type="Pfam" id="PF13349">
    <property type="entry name" value="DUF4097"/>
    <property type="match status" value="1"/>
</dbReference>
<evidence type="ECO:0000313" key="3">
    <source>
        <dbReference type="EMBL" id="MFL0249616.1"/>
    </source>
</evidence>
<comment type="caution">
    <text evidence="3">The sequence shown here is derived from an EMBL/GenBank/DDBJ whole genome shotgun (WGS) entry which is preliminary data.</text>
</comment>
<feature type="domain" description="DUF4097" evidence="2">
    <location>
        <begin position="71"/>
        <end position="319"/>
    </location>
</feature>
<proteinExistence type="predicted"/>
<feature type="transmembrane region" description="Helical" evidence="1">
    <location>
        <begin position="12"/>
        <end position="34"/>
    </location>
</feature>
<reference evidence="3 4" key="1">
    <citation type="submission" date="2024-11" db="EMBL/GenBank/DDBJ databases">
        <authorList>
            <person name="Heng Y.C."/>
            <person name="Lim A.C.H."/>
            <person name="Lee J.K.Y."/>
            <person name="Kittelmann S."/>
        </authorList>
    </citation>
    <scope>NUCLEOTIDE SEQUENCE [LARGE SCALE GENOMIC DNA]</scope>
    <source>
        <strain evidence="3 4">WILCCON 0114</strain>
    </source>
</reference>
<name>A0ABW8TB86_9CLOT</name>
<accession>A0ABW8TB86</accession>
<dbReference type="InterPro" id="IPR025164">
    <property type="entry name" value="Toastrack_DUF4097"/>
</dbReference>
<organism evidence="3 4">
    <name type="scientific">Clostridium neuense</name>
    <dbReference type="NCBI Taxonomy" id="1728934"/>
    <lineage>
        <taxon>Bacteria</taxon>
        <taxon>Bacillati</taxon>
        <taxon>Bacillota</taxon>
        <taxon>Clostridia</taxon>
        <taxon>Eubacteriales</taxon>
        <taxon>Clostridiaceae</taxon>
        <taxon>Clostridium</taxon>
    </lineage>
</organism>
<evidence type="ECO:0000259" key="2">
    <source>
        <dbReference type="Pfam" id="PF13349"/>
    </source>
</evidence>
<keyword evidence="1" id="KW-0472">Membrane</keyword>
<gene>
    <name evidence="3" type="ORF">ACJDT4_04210</name>
</gene>
<keyword evidence="1" id="KW-0812">Transmembrane</keyword>
<keyword evidence="4" id="KW-1185">Reference proteome</keyword>
<keyword evidence="1" id="KW-1133">Transmembrane helix</keyword>
<evidence type="ECO:0000256" key="1">
    <source>
        <dbReference type="SAM" id="Phobius"/>
    </source>
</evidence>
<dbReference type="Proteomes" id="UP001623592">
    <property type="component" value="Unassembled WGS sequence"/>
</dbReference>
<dbReference type="RefSeq" id="WP_406786285.1">
    <property type="nucleotide sequence ID" value="NZ_JBJIAA010000003.1"/>
</dbReference>
<dbReference type="EMBL" id="JBJIAA010000003">
    <property type="protein sequence ID" value="MFL0249616.1"/>
    <property type="molecule type" value="Genomic_DNA"/>
</dbReference>